<gene>
    <name evidence="4" type="ORF">BGT96224V2_LOCUS7021</name>
</gene>
<dbReference type="GO" id="GO:0016788">
    <property type="term" value="F:hydrolase activity, acting on ester bonds"/>
    <property type="evidence" value="ECO:0007669"/>
    <property type="project" value="InterPro"/>
</dbReference>
<feature type="transmembrane region" description="Helical" evidence="2">
    <location>
        <begin position="415"/>
        <end position="432"/>
    </location>
</feature>
<keyword evidence="2" id="KW-1133">Transmembrane helix</keyword>
<dbReference type="PANTHER" id="PTHR31956">
    <property type="entry name" value="NON-SPECIFIC PHOSPHOLIPASE C4-RELATED"/>
    <property type="match status" value="1"/>
</dbReference>
<keyword evidence="1" id="KW-0378">Hydrolase</keyword>
<dbReference type="AlphaFoldDB" id="A0A381LIZ0"/>
<dbReference type="InterPro" id="IPR017850">
    <property type="entry name" value="Alkaline_phosphatase_core_sf"/>
</dbReference>
<evidence type="ECO:0000256" key="1">
    <source>
        <dbReference type="ARBA" id="ARBA00022801"/>
    </source>
</evidence>
<organism evidence="4">
    <name type="scientific">Blumeria graminis f. sp. tritici 96224</name>
    <dbReference type="NCBI Taxonomy" id="1268274"/>
    <lineage>
        <taxon>Eukaryota</taxon>
        <taxon>Fungi</taxon>
        <taxon>Dikarya</taxon>
        <taxon>Ascomycota</taxon>
        <taxon>Pezizomycotina</taxon>
        <taxon>Leotiomycetes</taxon>
        <taxon>Erysiphales</taxon>
        <taxon>Erysiphaceae</taxon>
        <taxon>Blumeria</taxon>
    </lineage>
</organism>
<dbReference type="InterPro" id="IPR007312">
    <property type="entry name" value="Phosphoesterase"/>
</dbReference>
<dbReference type="PANTHER" id="PTHR31956:SF15">
    <property type="entry name" value="ACID PHOSPHATASE PHOA"/>
    <property type="match status" value="1"/>
</dbReference>
<evidence type="ECO:0000256" key="2">
    <source>
        <dbReference type="SAM" id="Phobius"/>
    </source>
</evidence>
<protein>
    <submittedName>
        <fullName evidence="4">Bgt-3222</fullName>
    </submittedName>
</protein>
<feature type="chain" id="PRO_5017037690" evidence="3">
    <location>
        <begin position="18"/>
        <end position="433"/>
    </location>
</feature>
<dbReference type="FunFam" id="3.40.720.10:FF:000064">
    <property type="entry name" value="Probable acid phosphatase Pho610"/>
    <property type="match status" value="1"/>
</dbReference>
<keyword evidence="3" id="KW-0732">Signal</keyword>
<proteinExistence type="predicted"/>
<keyword evidence="2" id="KW-0812">Transmembrane</keyword>
<dbReference type="Gene3D" id="3.40.720.10">
    <property type="entry name" value="Alkaline Phosphatase, subunit A"/>
    <property type="match status" value="1"/>
</dbReference>
<keyword evidence="2" id="KW-0472">Membrane</keyword>
<name>A0A381LIZ0_BLUGR</name>
<dbReference type="OrthoDB" id="5135119at2759"/>
<evidence type="ECO:0000313" key="4">
    <source>
        <dbReference type="EMBL" id="SUZ13843.1"/>
    </source>
</evidence>
<accession>A0A381LIZ0</accession>
<feature type="signal peptide" evidence="3">
    <location>
        <begin position="1"/>
        <end position="17"/>
    </location>
</feature>
<evidence type="ECO:0000256" key="3">
    <source>
        <dbReference type="SAM" id="SignalP"/>
    </source>
</evidence>
<sequence length="433" mass="47950">MSIILSLVITFTIAVAGQTVPGRAFDRLITIWLGHEDFNSSVNNAVINNLSSQGILLDEYYSLTHPSQPNYVGSIGGDYFGLDHDNFTRIPRNVSTIVDLLDTKNIDWRGYFEDSPGPGYMGPENVRSDGKTDYVRKHNPFVQYDSINFNGTRLSRLLSFRDFDHELKANSLPQYIHISPNVLNDGHETTSLFALNWTDSFLGPLLKNTELMNRTLILLTYDESKTPNQPNRVTSLLLGGAIPENLRNTTDSTLYTHYSIISTVENNWDLPCLGRYDVGANVFELVASQTNYSNIPSPNLSLVNNSFSYHGFLNSDPAKHLPMPPPNLNLTGAGGQGVVKVVMDFWKDTAKNDTPYDGSGRLFDGGDGTNNQQAPQYQAQDSNIRGLKKGAAAKFNNKKSLAARKNNLNSEGLCFWVIFGLSTGLTAVFSFIV</sequence>
<dbReference type="Pfam" id="PF04185">
    <property type="entry name" value="Phosphoesterase"/>
    <property type="match status" value="1"/>
</dbReference>
<reference evidence="4" key="1">
    <citation type="submission" date="2018-07" db="EMBL/GenBank/DDBJ databases">
        <authorList>
            <person name="Quirk P.G."/>
            <person name="Krulwich T.A."/>
        </authorList>
    </citation>
    <scope>NUCLEOTIDE SEQUENCE</scope>
    <source>
        <strain evidence="4">96224</strain>
    </source>
</reference>
<dbReference type="EMBL" id="UIGY01000249">
    <property type="protein sequence ID" value="SUZ13843.1"/>
    <property type="molecule type" value="Genomic_DNA"/>
</dbReference>
<dbReference type="GO" id="GO:0009395">
    <property type="term" value="P:phospholipid catabolic process"/>
    <property type="evidence" value="ECO:0007669"/>
    <property type="project" value="TreeGrafter"/>
</dbReference>